<evidence type="ECO:0000313" key="2">
    <source>
        <dbReference type="Proteomes" id="UP001194468"/>
    </source>
</evidence>
<name>A0AAD4BAY0_BOLED</name>
<sequence length="165" mass="17616">MSRAIVVHPATLEALDTSGCGDDFIAQGPDQRNYLLQEAREPGAVVHRPLRVVGLRRNASNPQLCGRVIMSTYVIGADSVRTMAGIGLTDPTNAKGQTDNNLAIADVTFDTADADQNIICSSHFRERTAIADVVFTRLGSGELGQGGVILIVMLLTSIPLWVGKE</sequence>
<proteinExistence type="predicted"/>
<evidence type="ECO:0000313" key="1">
    <source>
        <dbReference type="EMBL" id="KAF8415371.1"/>
    </source>
</evidence>
<reference evidence="1" key="2">
    <citation type="journal article" date="2020" name="Nat. Commun.">
        <title>Large-scale genome sequencing of mycorrhizal fungi provides insights into the early evolution of symbiotic traits.</title>
        <authorList>
            <person name="Miyauchi S."/>
            <person name="Kiss E."/>
            <person name="Kuo A."/>
            <person name="Drula E."/>
            <person name="Kohler A."/>
            <person name="Sanchez-Garcia M."/>
            <person name="Morin E."/>
            <person name="Andreopoulos B."/>
            <person name="Barry K.W."/>
            <person name="Bonito G."/>
            <person name="Buee M."/>
            <person name="Carver A."/>
            <person name="Chen C."/>
            <person name="Cichocki N."/>
            <person name="Clum A."/>
            <person name="Culley D."/>
            <person name="Crous P.W."/>
            <person name="Fauchery L."/>
            <person name="Girlanda M."/>
            <person name="Hayes R.D."/>
            <person name="Keri Z."/>
            <person name="LaButti K."/>
            <person name="Lipzen A."/>
            <person name="Lombard V."/>
            <person name="Magnuson J."/>
            <person name="Maillard F."/>
            <person name="Murat C."/>
            <person name="Nolan M."/>
            <person name="Ohm R.A."/>
            <person name="Pangilinan J."/>
            <person name="Pereira M.F."/>
            <person name="Perotto S."/>
            <person name="Peter M."/>
            <person name="Pfister S."/>
            <person name="Riley R."/>
            <person name="Sitrit Y."/>
            <person name="Stielow J.B."/>
            <person name="Szollosi G."/>
            <person name="Zifcakova L."/>
            <person name="Stursova M."/>
            <person name="Spatafora J.W."/>
            <person name="Tedersoo L."/>
            <person name="Vaario L.M."/>
            <person name="Yamada A."/>
            <person name="Yan M."/>
            <person name="Wang P."/>
            <person name="Xu J."/>
            <person name="Bruns T."/>
            <person name="Baldrian P."/>
            <person name="Vilgalys R."/>
            <person name="Dunand C."/>
            <person name="Henrissat B."/>
            <person name="Grigoriev I.V."/>
            <person name="Hibbett D."/>
            <person name="Nagy L.G."/>
            <person name="Martin F.M."/>
        </authorList>
    </citation>
    <scope>NUCLEOTIDE SEQUENCE</scope>
    <source>
        <strain evidence="1">BED1</strain>
    </source>
</reference>
<dbReference type="EMBL" id="WHUW01000337">
    <property type="protein sequence ID" value="KAF8415371.1"/>
    <property type="molecule type" value="Genomic_DNA"/>
</dbReference>
<dbReference type="Proteomes" id="UP001194468">
    <property type="component" value="Unassembled WGS sequence"/>
</dbReference>
<reference evidence="1" key="1">
    <citation type="submission" date="2019-10" db="EMBL/GenBank/DDBJ databases">
        <authorList>
            <consortium name="DOE Joint Genome Institute"/>
            <person name="Kuo A."/>
            <person name="Miyauchi S."/>
            <person name="Kiss E."/>
            <person name="Drula E."/>
            <person name="Kohler A."/>
            <person name="Sanchez-Garcia M."/>
            <person name="Andreopoulos B."/>
            <person name="Barry K.W."/>
            <person name="Bonito G."/>
            <person name="Buee M."/>
            <person name="Carver A."/>
            <person name="Chen C."/>
            <person name="Cichocki N."/>
            <person name="Clum A."/>
            <person name="Culley D."/>
            <person name="Crous P.W."/>
            <person name="Fauchery L."/>
            <person name="Girlanda M."/>
            <person name="Hayes R."/>
            <person name="Keri Z."/>
            <person name="LaButti K."/>
            <person name="Lipzen A."/>
            <person name="Lombard V."/>
            <person name="Magnuson J."/>
            <person name="Maillard F."/>
            <person name="Morin E."/>
            <person name="Murat C."/>
            <person name="Nolan M."/>
            <person name="Ohm R."/>
            <person name="Pangilinan J."/>
            <person name="Pereira M."/>
            <person name="Perotto S."/>
            <person name="Peter M."/>
            <person name="Riley R."/>
            <person name="Sitrit Y."/>
            <person name="Stielow B."/>
            <person name="Szollosi G."/>
            <person name="Zifcakova L."/>
            <person name="Stursova M."/>
            <person name="Spatafora J.W."/>
            <person name="Tedersoo L."/>
            <person name="Vaario L.-M."/>
            <person name="Yamada A."/>
            <person name="Yan M."/>
            <person name="Wang P."/>
            <person name="Xu J."/>
            <person name="Bruns T."/>
            <person name="Baldrian P."/>
            <person name="Vilgalys R."/>
            <person name="Henrissat B."/>
            <person name="Grigoriev I.V."/>
            <person name="Hibbett D."/>
            <person name="Nagy L.G."/>
            <person name="Martin F.M."/>
        </authorList>
    </citation>
    <scope>NUCLEOTIDE SEQUENCE</scope>
    <source>
        <strain evidence="1">BED1</strain>
    </source>
</reference>
<keyword evidence="2" id="KW-1185">Reference proteome</keyword>
<accession>A0AAD4BAY0</accession>
<comment type="caution">
    <text evidence="1">The sequence shown here is derived from an EMBL/GenBank/DDBJ whole genome shotgun (WGS) entry which is preliminary data.</text>
</comment>
<organism evidence="1 2">
    <name type="scientific">Boletus edulis BED1</name>
    <dbReference type="NCBI Taxonomy" id="1328754"/>
    <lineage>
        <taxon>Eukaryota</taxon>
        <taxon>Fungi</taxon>
        <taxon>Dikarya</taxon>
        <taxon>Basidiomycota</taxon>
        <taxon>Agaricomycotina</taxon>
        <taxon>Agaricomycetes</taxon>
        <taxon>Agaricomycetidae</taxon>
        <taxon>Boletales</taxon>
        <taxon>Boletineae</taxon>
        <taxon>Boletaceae</taxon>
        <taxon>Boletoideae</taxon>
        <taxon>Boletus</taxon>
    </lineage>
</organism>
<dbReference type="AlphaFoldDB" id="A0AAD4BAY0"/>
<gene>
    <name evidence="1" type="ORF">L210DRAFT_3637304</name>
</gene>
<protein>
    <submittedName>
        <fullName evidence="1">Uncharacterized protein</fullName>
    </submittedName>
</protein>